<keyword evidence="6" id="KW-0653">Protein transport</keyword>
<comment type="subcellular location">
    <subcellularLocation>
        <location evidence="1">Endoplasmic reticulum membrane</location>
        <topology evidence="1">Multi-pass membrane protein</topology>
    </subcellularLocation>
</comment>
<gene>
    <name evidence="13" type="ORF">OAUR00152_LOCUS5449</name>
</gene>
<evidence type="ECO:0000256" key="10">
    <source>
        <dbReference type="RuleBase" id="RU004349"/>
    </source>
</evidence>
<feature type="transmembrane region" description="Helical" evidence="11">
    <location>
        <begin position="72"/>
        <end position="93"/>
    </location>
</feature>
<dbReference type="NCBIfam" id="NF006341">
    <property type="entry name" value="PRK08568.1-5"/>
    <property type="match status" value="1"/>
</dbReference>
<dbReference type="EMBL" id="HBKQ01008073">
    <property type="protein sequence ID" value="CAE2213408.1"/>
    <property type="molecule type" value="Transcribed_RNA"/>
</dbReference>
<feature type="transmembrane region" description="Helical" evidence="11">
    <location>
        <begin position="114"/>
        <end position="136"/>
    </location>
</feature>
<evidence type="ECO:0000313" key="13">
    <source>
        <dbReference type="EMBL" id="CAE2213408.1"/>
    </source>
</evidence>
<evidence type="ECO:0000256" key="4">
    <source>
        <dbReference type="ARBA" id="ARBA00022692"/>
    </source>
</evidence>
<feature type="transmembrane region" description="Helical" evidence="11">
    <location>
        <begin position="434"/>
        <end position="455"/>
    </location>
</feature>
<feature type="transmembrane region" description="Helical" evidence="11">
    <location>
        <begin position="282"/>
        <end position="302"/>
    </location>
</feature>
<dbReference type="InterPro" id="IPR023201">
    <property type="entry name" value="SecY_dom_sf"/>
</dbReference>
<keyword evidence="9 11" id="KW-0472">Membrane</keyword>
<feature type="transmembrane region" description="Helical" evidence="11">
    <location>
        <begin position="30"/>
        <end position="52"/>
    </location>
</feature>
<proteinExistence type="inferred from homology"/>
<evidence type="ECO:0000259" key="12">
    <source>
        <dbReference type="Pfam" id="PF10559"/>
    </source>
</evidence>
<feature type="transmembrane region" description="Helical" evidence="11">
    <location>
        <begin position="244"/>
        <end position="262"/>
    </location>
</feature>
<evidence type="ECO:0000256" key="6">
    <source>
        <dbReference type="ARBA" id="ARBA00022927"/>
    </source>
</evidence>
<dbReference type="Pfam" id="PF00344">
    <property type="entry name" value="SecY"/>
    <property type="match status" value="1"/>
</dbReference>
<keyword evidence="4 11" id="KW-0812">Transmembrane</keyword>
<feature type="domain" description="Translocon Sec61/SecY plug" evidence="12">
    <location>
        <begin position="38"/>
        <end position="72"/>
    </location>
</feature>
<evidence type="ECO:0000256" key="11">
    <source>
        <dbReference type="SAM" id="Phobius"/>
    </source>
</evidence>
<evidence type="ECO:0000256" key="1">
    <source>
        <dbReference type="ARBA" id="ARBA00004477"/>
    </source>
</evidence>
<feature type="transmembrane region" description="Helical" evidence="11">
    <location>
        <begin position="405"/>
        <end position="428"/>
    </location>
</feature>
<evidence type="ECO:0000256" key="2">
    <source>
        <dbReference type="ARBA" id="ARBA00005751"/>
    </source>
</evidence>
<keyword evidence="7 11" id="KW-1133">Transmembrane helix</keyword>
<keyword evidence="5" id="KW-0256">Endoplasmic reticulum</keyword>
<dbReference type="InterPro" id="IPR019561">
    <property type="entry name" value="Translocon_Sec61/SecY_plug_dom"/>
</dbReference>
<evidence type="ECO:0000256" key="8">
    <source>
        <dbReference type="ARBA" id="ARBA00023010"/>
    </source>
</evidence>
<evidence type="ECO:0000256" key="3">
    <source>
        <dbReference type="ARBA" id="ARBA00022448"/>
    </source>
</evidence>
<reference evidence="13" key="1">
    <citation type="submission" date="2021-01" db="EMBL/GenBank/DDBJ databases">
        <authorList>
            <person name="Corre E."/>
            <person name="Pelletier E."/>
            <person name="Niang G."/>
            <person name="Scheremetjew M."/>
            <person name="Finn R."/>
            <person name="Kale V."/>
            <person name="Holt S."/>
            <person name="Cochrane G."/>
            <person name="Meng A."/>
            <person name="Brown T."/>
            <person name="Cohen L."/>
        </authorList>
    </citation>
    <scope>NUCLEOTIDE SEQUENCE</scope>
    <source>
        <strain evidence="13">Isolate 1302-5</strain>
    </source>
</reference>
<organism evidence="13">
    <name type="scientific">Odontella aurita</name>
    <dbReference type="NCBI Taxonomy" id="265563"/>
    <lineage>
        <taxon>Eukaryota</taxon>
        <taxon>Sar</taxon>
        <taxon>Stramenopiles</taxon>
        <taxon>Ochrophyta</taxon>
        <taxon>Bacillariophyta</taxon>
        <taxon>Mediophyceae</taxon>
        <taxon>Biddulphiophycidae</taxon>
        <taxon>Eupodiscales</taxon>
        <taxon>Odontellaceae</taxon>
        <taxon>Odontella</taxon>
    </lineage>
</organism>
<dbReference type="PROSITE" id="PS00755">
    <property type="entry name" value="SECY_1"/>
    <property type="match status" value="1"/>
</dbReference>
<dbReference type="InterPro" id="IPR002208">
    <property type="entry name" value="SecY/SEC61-alpha"/>
</dbReference>
<evidence type="ECO:0000256" key="9">
    <source>
        <dbReference type="ARBA" id="ARBA00023136"/>
    </source>
</evidence>
<accession>A0A7S4MCE0</accession>
<dbReference type="InterPro" id="IPR030659">
    <property type="entry name" value="SecY_CS"/>
</dbReference>
<dbReference type="SUPFAM" id="SSF103491">
    <property type="entry name" value="Preprotein translocase SecY subunit"/>
    <property type="match status" value="1"/>
</dbReference>
<protein>
    <recommendedName>
        <fullName evidence="12">Translocon Sec61/SecY plug domain-containing protein</fullName>
    </recommendedName>
</protein>
<feature type="transmembrane region" description="Helical" evidence="11">
    <location>
        <begin position="142"/>
        <end position="164"/>
    </location>
</feature>
<evidence type="ECO:0000256" key="5">
    <source>
        <dbReference type="ARBA" id="ARBA00022824"/>
    </source>
</evidence>
<dbReference type="AlphaFoldDB" id="A0A7S4MCE0"/>
<comment type="similarity">
    <text evidence="2 10">Belongs to the SecY/SEC61-alpha family.</text>
</comment>
<keyword evidence="8" id="KW-0811">Translocation</keyword>
<sequence>MRFLHLIRPVMCVLPEVASPDRKIPFREKVLWTTITLFIFLVCCQIPIYGVQSAKSSDPFYWMRVILASNRGTLMELGISPIVTSGLVMQLLAGSRIIEVNYNVKEDRALFQGAQKLFGILITVGEAIAYVVSGMYGDLATIGAGNALLIISQLFFAGLIVLTLDELLQKGYGLGSGISLFIATNICENIVWKAFSPTTLNTGRGTEFEGAIIALFHLLITRTDKVRALKEALYRQNLPNLTNLMATVLVFVVVIYFQGWRVDLPVKYQKYRGQQGTYPIKLFYTSNMPIILQTALVSNLYFVSRLLYNRAPTNVLVRLLGKWQDMEGGGESLPVGGIAYYISPPHSFAEIIYDPFHAVFYLIFILTACALFSKTWIEVSGASARDVAKQLRDNQMVMKGHRDSALIHVLNRYIPTAAAFGGMCIGALTVVADFMGAIGTGTGILLSVTIIYQFYEAFLKEQDEEAMGAFGF</sequence>
<dbReference type="Pfam" id="PF10559">
    <property type="entry name" value="Plug_translocon"/>
    <property type="match status" value="1"/>
</dbReference>
<dbReference type="NCBIfam" id="TIGR00967">
    <property type="entry name" value="3a0501s007"/>
    <property type="match status" value="1"/>
</dbReference>
<name>A0A7S4MCE0_9STRA</name>
<dbReference type="Gene3D" id="1.10.3370.10">
    <property type="entry name" value="SecY subunit domain"/>
    <property type="match status" value="1"/>
</dbReference>
<evidence type="ECO:0000256" key="7">
    <source>
        <dbReference type="ARBA" id="ARBA00022989"/>
    </source>
</evidence>
<dbReference type="GO" id="GO:0015031">
    <property type="term" value="P:protein transport"/>
    <property type="evidence" value="ECO:0007669"/>
    <property type="project" value="UniProtKB-KW"/>
</dbReference>
<dbReference type="PANTHER" id="PTHR10906">
    <property type="entry name" value="SECY/SEC61-ALPHA FAMILY MEMBER"/>
    <property type="match status" value="1"/>
</dbReference>
<dbReference type="PIRSF" id="PIRSF004557">
    <property type="entry name" value="SecY"/>
    <property type="match status" value="1"/>
</dbReference>
<dbReference type="GO" id="GO:0005789">
    <property type="term" value="C:endoplasmic reticulum membrane"/>
    <property type="evidence" value="ECO:0007669"/>
    <property type="project" value="UniProtKB-SubCell"/>
</dbReference>
<dbReference type="FunFam" id="1.10.3370.10:FF:000002">
    <property type="entry name" value="Transport Sec61 subunit alpha isoform 2"/>
    <property type="match status" value="1"/>
</dbReference>
<keyword evidence="3" id="KW-0813">Transport</keyword>